<keyword evidence="3" id="KW-0472">Membrane</keyword>
<evidence type="ECO:0000256" key="1">
    <source>
        <dbReference type="PROSITE-ProRule" id="PRU00290"/>
    </source>
</evidence>
<evidence type="ECO:0000256" key="2">
    <source>
        <dbReference type="SAM" id="MobiDB-lite"/>
    </source>
</evidence>
<proteinExistence type="predicted"/>
<dbReference type="WBParaSite" id="PSAMB.scaffold5194size12364.g26060.t1">
    <property type="protein sequence ID" value="PSAMB.scaffold5194size12364.g26060.t1"/>
    <property type="gene ID" value="PSAMB.scaffold5194size12364.g26060"/>
</dbReference>
<dbReference type="CDD" id="cd15870">
    <property type="entry name" value="R-SNARE_VAMP2"/>
    <property type="match status" value="1"/>
</dbReference>
<accession>A0A914WUI4</accession>
<organism evidence="5 6">
    <name type="scientific">Plectus sambesii</name>
    <dbReference type="NCBI Taxonomy" id="2011161"/>
    <lineage>
        <taxon>Eukaryota</taxon>
        <taxon>Metazoa</taxon>
        <taxon>Ecdysozoa</taxon>
        <taxon>Nematoda</taxon>
        <taxon>Chromadorea</taxon>
        <taxon>Plectida</taxon>
        <taxon>Plectina</taxon>
        <taxon>Plectoidea</taxon>
        <taxon>Plectidae</taxon>
        <taxon>Plectus</taxon>
    </lineage>
</organism>
<keyword evidence="3" id="KW-0812">Transmembrane</keyword>
<dbReference type="Pfam" id="PF00957">
    <property type="entry name" value="Synaptobrevin"/>
    <property type="match status" value="1"/>
</dbReference>
<keyword evidence="5" id="KW-1185">Reference proteome</keyword>
<evidence type="ECO:0000313" key="5">
    <source>
        <dbReference type="Proteomes" id="UP000887566"/>
    </source>
</evidence>
<dbReference type="GO" id="GO:0016192">
    <property type="term" value="P:vesicle-mediated transport"/>
    <property type="evidence" value="ECO:0007669"/>
    <property type="project" value="InterPro"/>
</dbReference>
<evidence type="ECO:0000259" key="4">
    <source>
        <dbReference type="PROSITE" id="PS50892"/>
    </source>
</evidence>
<dbReference type="PANTHER" id="PTHR45701">
    <property type="entry name" value="SYNAPTOBREVIN FAMILY MEMBER"/>
    <property type="match status" value="1"/>
</dbReference>
<dbReference type="PIRSF" id="PIRSF005409">
    <property type="entry name" value="Synaptobrevin_euk"/>
    <property type="match status" value="1"/>
</dbReference>
<dbReference type="InterPro" id="IPR016444">
    <property type="entry name" value="Synaptobrevin/VAMP"/>
</dbReference>
<dbReference type="InterPro" id="IPR042855">
    <property type="entry name" value="V_SNARE_CC"/>
</dbReference>
<dbReference type="PROSITE" id="PS00417">
    <property type="entry name" value="SYNAPTOBREVIN"/>
    <property type="match status" value="1"/>
</dbReference>
<dbReference type="PRINTS" id="PR00219">
    <property type="entry name" value="SYNAPTOBREVN"/>
</dbReference>
<keyword evidence="3" id="KW-1133">Transmembrane helix</keyword>
<evidence type="ECO:0000313" key="6">
    <source>
        <dbReference type="WBParaSite" id="PSAMB.scaffold5194size12364.g26060.t1"/>
    </source>
</evidence>
<dbReference type="PROSITE" id="PS50892">
    <property type="entry name" value="V_SNARE"/>
    <property type="match status" value="1"/>
</dbReference>
<dbReference type="AlphaFoldDB" id="A0A914WUI4"/>
<reference evidence="6" key="1">
    <citation type="submission" date="2022-11" db="UniProtKB">
        <authorList>
            <consortium name="WormBaseParasite"/>
        </authorList>
    </citation>
    <scope>IDENTIFICATION</scope>
</reference>
<dbReference type="GO" id="GO:0016020">
    <property type="term" value="C:membrane"/>
    <property type="evidence" value="ECO:0007669"/>
    <property type="project" value="InterPro"/>
</dbReference>
<dbReference type="Gene3D" id="1.20.5.110">
    <property type="match status" value="1"/>
</dbReference>
<dbReference type="SUPFAM" id="SSF58038">
    <property type="entry name" value="SNARE fusion complex"/>
    <property type="match status" value="1"/>
</dbReference>
<evidence type="ECO:0000256" key="3">
    <source>
        <dbReference type="SAM" id="Phobius"/>
    </source>
</evidence>
<dbReference type="InterPro" id="IPR001388">
    <property type="entry name" value="Synaptobrevin-like"/>
</dbReference>
<feature type="transmembrane region" description="Helical" evidence="3">
    <location>
        <begin position="83"/>
        <end position="102"/>
    </location>
</feature>
<protein>
    <submittedName>
        <fullName evidence="6">V-SNARE coiled-coil homology domain-containing protein</fullName>
    </submittedName>
</protein>
<dbReference type="Proteomes" id="UP000887566">
    <property type="component" value="Unplaced"/>
</dbReference>
<name>A0A914WUI4_9BILA</name>
<feature type="domain" description="V-SNARE coiled-coil homology" evidence="4">
    <location>
        <begin position="19"/>
        <end position="79"/>
    </location>
</feature>
<sequence length="104" mass="11714">MEGQGGASGSQGPRPPNERVQQTQAQVDTVFGTMKTNLDKVLERDQRVSQLDDRADALQEGALQFERSAATLHRKYWWRNMKMIVIMCVIVAVLVIIIIIWATS</sequence>
<feature type="region of interest" description="Disordered" evidence="2">
    <location>
        <begin position="1"/>
        <end position="24"/>
    </location>
</feature>
<keyword evidence="1" id="KW-0175">Coiled coil</keyword>